<evidence type="ECO:0000256" key="2">
    <source>
        <dbReference type="ARBA" id="ARBA00022729"/>
    </source>
</evidence>
<reference evidence="5" key="1">
    <citation type="submission" date="2020-08" db="EMBL/GenBank/DDBJ databases">
        <title>Plant Genome Project.</title>
        <authorList>
            <person name="Zhang R.-G."/>
        </authorList>
    </citation>
    <scope>NUCLEOTIDE SEQUENCE</scope>
    <source>
        <strain evidence="5">WSP0</strain>
        <tissue evidence="5">Leaf</tissue>
    </source>
</reference>
<evidence type="ECO:0000256" key="1">
    <source>
        <dbReference type="ARBA" id="ARBA00004167"/>
    </source>
</evidence>
<comment type="subcellular location">
    <subcellularLocation>
        <location evidence="1">Membrane</location>
        <topology evidence="1">Single-pass membrane protein</topology>
    </subcellularLocation>
</comment>
<dbReference type="PANTHER" id="PTHR33138:SF30">
    <property type="entry name" value="LEAF RUST 10 DISEASE-RESISTANCE LOCUS RECEPTOR-LIKE PROTEIN KINASE-LIKE 2.7"/>
    <property type="match status" value="1"/>
</dbReference>
<keyword evidence="6" id="KW-1185">Reference proteome</keyword>
<dbReference type="Proteomes" id="UP000823749">
    <property type="component" value="Chromosome 1"/>
</dbReference>
<dbReference type="EMBL" id="JACTNZ010000001">
    <property type="protein sequence ID" value="KAG5564977.1"/>
    <property type="molecule type" value="Genomic_DNA"/>
</dbReference>
<name>A0AAV6LJJ6_9ERIC</name>
<comment type="caution">
    <text evidence="5">The sequence shown here is derived from an EMBL/GenBank/DDBJ whole genome shotgun (WGS) entry which is preliminary data.</text>
</comment>
<evidence type="ECO:0000313" key="5">
    <source>
        <dbReference type="EMBL" id="KAG5564977.1"/>
    </source>
</evidence>
<dbReference type="Pfam" id="PF13947">
    <property type="entry name" value="GUB_WAK_bind"/>
    <property type="match status" value="1"/>
</dbReference>
<organism evidence="5 6">
    <name type="scientific">Rhododendron griersonianum</name>
    <dbReference type="NCBI Taxonomy" id="479676"/>
    <lineage>
        <taxon>Eukaryota</taxon>
        <taxon>Viridiplantae</taxon>
        <taxon>Streptophyta</taxon>
        <taxon>Embryophyta</taxon>
        <taxon>Tracheophyta</taxon>
        <taxon>Spermatophyta</taxon>
        <taxon>Magnoliopsida</taxon>
        <taxon>eudicotyledons</taxon>
        <taxon>Gunneridae</taxon>
        <taxon>Pentapetalae</taxon>
        <taxon>asterids</taxon>
        <taxon>Ericales</taxon>
        <taxon>Ericaceae</taxon>
        <taxon>Ericoideae</taxon>
        <taxon>Rhodoreae</taxon>
        <taxon>Rhododendron</taxon>
    </lineage>
</organism>
<dbReference type="PANTHER" id="PTHR33138">
    <property type="entry name" value="OS01G0690200 PROTEIN"/>
    <property type="match status" value="1"/>
</dbReference>
<sequence>MIIRSFARVVTPPFLLLLLLLAVTCQENQNQEFINSCGDIHNITFPFQLKGDPSHDAYDHNFILSCDENNRTVLNLLSEKYYVQSISYTNFSIRLVDVGFQTSDICSSFPLSSLIPADFIDVVVPYYVNIDPVTVTFLSCENPLIQSPAYINRTGYCTTGDGSGNGYYSYVVVGEVTLWDFPDSCLMDKVASSSSPRLISGQGFLNLSWLDLNRELAYGFEASWNLVGKYSE</sequence>
<feature type="signal peptide" evidence="3">
    <location>
        <begin position="1"/>
        <end position="25"/>
    </location>
</feature>
<feature type="domain" description="Wall-associated receptor kinase galacturonan-binding" evidence="4">
    <location>
        <begin position="36"/>
        <end position="97"/>
    </location>
</feature>
<keyword evidence="2 3" id="KW-0732">Signal</keyword>
<feature type="chain" id="PRO_5043764602" description="Wall-associated receptor kinase galacturonan-binding domain-containing protein" evidence="3">
    <location>
        <begin position="26"/>
        <end position="232"/>
    </location>
</feature>
<dbReference type="AlphaFoldDB" id="A0AAV6LJJ6"/>
<evidence type="ECO:0000259" key="4">
    <source>
        <dbReference type="Pfam" id="PF13947"/>
    </source>
</evidence>
<dbReference type="GO" id="GO:0016020">
    <property type="term" value="C:membrane"/>
    <property type="evidence" value="ECO:0007669"/>
    <property type="project" value="UniProtKB-SubCell"/>
</dbReference>
<evidence type="ECO:0000313" key="6">
    <source>
        <dbReference type="Proteomes" id="UP000823749"/>
    </source>
</evidence>
<gene>
    <name evidence="5" type="ORF">RHGRI_000999</name>
</gene>
<dbReference type="GO" id="GO:0030247">
    <property type="term" value="F:polysaccharide binding"/>
    <property type="evidence" value="ECO:0007669"/>
    <property type="project" value="InterPro"/>
</dbReference>
<evidence type="ECO:0000256" key="3">
    <source>
        <dbReference type="SAM" id="SignalP"/>
    </source>
</evidence>
<proteinExistence type="predicted"/>
<accession>A0AAV6LJJ6</accession>
<dbReference type="InterPro" id="IPR025287">
    <property type="entry name" value="WAK_GUB"/>
</dbReference>
<protein>
    <recommendedName>
        <fullName evidence="4">Wall-associated receptor kinase galacturonan-binding domain-containing protein</fullName>
    </recommendedName>
</protein>